<dbReference type="OrthoDB" id="10404056at2759"/>
<keyword evidence="6" id="KW-1185">Reference proteome</keyword>
<protein>
    <recommendedName>
        <fullName evidence="7">NAD(P)(+)--arginine ADP-ribosyltransferase</fullName>
    </recommendedName>
</protein>
<feature type="repeat" description="TPR" evidence="3">
    <location>
        <begin position="511"/>
        <end position="544"/>
    </location>
</feature>
<dbReference type="SMART" id="SM00028">
    <property type="entry name" value="TPR"/>
    <property type="match status" value="3"/>
</dbReference>
<organism evidence="5 6">
    <name type="scientific">Adineta steineri</name>
    <dbReference type="NCBI Taxonomy" id="433720"/>
    <lineage>
        <taxon>Eukaryota</taxon>
        <taxon>Metazoa</taxon>
        <taxon>Spiralia</taxon>
        <taxon>Gnathifera</taxon>
        <taxon>Rotifera</taxon>
        <taxon>Eurotatoria</taxon>
        <taxon>Bdelloidea</taxon>
        <taxon>Adinetida</taxon>
        <taxon>Adinetidae</taxon>
        <taxon>Adineta</taxon>
    </lineage>
</organism>
<proteinExistence type="predicted"/>
<dbReference type="Proteomes" id="UP000663877">
    <property type="component" value="Unassembled WGS sequence"/>
</dbReference>
<dbReference type="PANTHER" id="PTHR45641">
    <property type="entry name" value="TETRATRICOPEPTIDE REPEAT PROTEIN (AFU_ORTHOLOGUE AFUA_6G03870)"/>
    <property type="match status" value="1"/>
</dbReference>
<dbReference type="Gene3D" id="1.25.40.10">
    <property type="entry name" value="Tetratricopeptide repeat domain"/>
    <property type="match status" value="2"/>
</dbReference>
<dbReference type="PROSITE" id="PS50005">
    <property type="entry name" value="TPR"/>
    <property type="match status" value="1"/>
</dbReference>
<dbReference type="SUPFAM" id="SSF48452">
    <property type="entry name" value="TPR-like"/>
    <property type="match status" value="1"/>
</dbReference>
<evidence type="ECO:0000256" key="3">
    <source>
        <dbReference type="PROSITE-ProRule" id="PRU00339"/>
    </source>
</evidence>
<reference evidence="5" key="1">
    <citation type="submission" date="2021-02" db="EMBL/GenBank/DDBJ databases">
        <authorList>
            <person name="Nowell W R."/>
        </authorList>
    </citation>
    <scope>NUCLEOTIDE SEQUENCE</scope>
</reference>
<name>A0A815M8Q3_9BILA</name>
<dbReference type="EMBL" id="CAJNOI010000149">
    <property type="protein sequence ID" value="CAF1131892.1"/>
    <property type="molecule type" value="Genomic_DNA"/>
</dbReference>
<keyword evidence="2 3" id="KW-0802">TPR repeat</keyword>
<accession>A0A815M8Q3</accession>
<evidence type="ECO:0000313" key="4">
    <source>
        <dbReference type="EMBL" id="CAF1131892.1"/>
    </source>
</evidence>
<keyword evidence="1" id="KW-0677">Repeat</keyword>
<dbReference type="InterPro" id="IPR011990">
    <property type="entry name" value="TPR-like_helical_dom_sf"/>
</dbReference>
<dbReference type="EMBL" id="CAJNOM010000401">
    <property type="protein sequence ID" value="CAF1417202.1"/>
    <property type="molecule type" value="Genomic_DNA"/>
</dbReference>
<evidence type="ECO:0000256" key="2">
    <source>
        <dbReference type="ARBA" id="ARBA00022803"/>
    </source>
</evidence>
<dbReference type="Pfam" id="PF13424">
    <property type="entry name" value="TPR_12"/>
    <property type="match status" value="2"/>
</dbReference>
<evidence type="ECO:0000313" key="5">
    <source>
        <dbReference type="EMBL" id="CAF1417202.1"/>
    </source>
</evidence>
<comment type="caution">
    <text evidence="5">The sequence shown here is derived from an EMBL/GenBank/DDBJ whole genome shotgun (WGS) entry which is preliminary data.</text>
</comment>
<gene>
    <name evidence="4" type="ORF">BJG266_LOCUS23050</name>
    <name evidence="5" type="ORF">QVE165_LOCUS37970</name>
</gene>
<evidence type="ECO:0000256" key="1">
    <source>
        <dbReference type="ARBA" id="ARBA00022737"/>
    </source>
</evidence>
<dbReference type="AlphaFoldDB" id="A0A815M8Q3"/>
<dbReference type="Proteomes" id="UP000663832">
    <property type="component" value="Unassembled WGS sequence"/>
</dbReference>
<evidence type="ECO:0008006" key="7">
    <source>
        <dbReference type="Google" id="ProtNLM"/>
    </source>
</evidence>
<dbReference type="PANTHER" id="PTHR45641:SF19">
    <property type="entry name" value="NEPHROCYSTIN-3"/>
    <property type="match status" value="1"/>
</dbReference>
<evidence type="ECO:0000313" key="6">
    <source>
        <dbReference type="Proteomes" id="UP000663832"/>
    </source>
</evidence>
<sequence>MANTENHETQPILGSTVASDDISLQSSKIQNYIGVWLDDNCNENTYIFIKKALHDIFESFESISDWSKCIPYINEPRPGKIILIISHKIGQNLIPLLLCTDTSSVEYIYVHCTNENEQNNWNSNRSAKLQGGFITIESLTQQIKSDISVFDKHTNATVLPAITPVLPPAVTTSIFDEFNTITTSNNDQTHPCSVFAVPAPATCFFDGKIKNIALKDLSEDSVWFIQFQLLVEILIRMEKSEKAKEDIISICRAYYEDDKSQQCNLNKFENEVHDISKAIYWYTAATFLVHLLNKVCGTEDVDHIYRFRLFISNLHHQITLMEHNELTTNVKKKKPPLYRGKVMTISTFENFRKNINGLVAMKGFLSTTTDRKVAEMFAGDGTVPAGSVSVMFKLNIDNWKVCKPSAAINHNDSAIKDEEEVLFSIGSIWKINSVANKPENGMWCIELTSCPEENKRSIELTNYLKEQLGETSDLWTLGDFLMKMGEYNKAEKYYHILKSDLKLPKRHADRAKIYSYLGIIHRELNNIPIAIDYFKQAIEAAPRDRGIKSTVKYNEKLAQEEFRQAPKVFLGKRLASSDVLSKSLFTNEISTPILKNNLGRAAYQQKKYNEAITLYEEAICIMLSSELSYLHEISCVYNNLGAVKYDQEDYSTAKDYFEKAIFTIQQLNLKHPWISDYIENLACAQEKISKRQRVK</sequence>
<dbReference type="InterPro" id="IPR019734">
    <property type="entry name" value="TPR_rpt"/>
</dbReference>
<dbReference type="SUPFAM" id="SSF56399">
    <property type="entry name" value="ADP-ribosylation"/>
    <property type="match status" value="1"/>
</dbReference>
<dbReference type="Gene3D" id="3.90.176.10">
    <property type="entry name" value="Toxin ADP-ribosyltransferase, Chain A, domain 1"/>
    <property type="match status" value="1"/>
</dbReference>